<dbReference type="InterPro" id="IPR052549">
    <property type="entry name" value="SpmB"/>
</dbReference>
<proteinExistence type="predicted"/>
<evidence type="ECO:0000313" key="3">
    <source>
        <dbReference type="Proteomes" id="UP000295515"/>
    </source>
</evidence>
<dbReference type="AlphaFoldDB" id="A0A4R3YLN0"/>
<dbReference type="PANTHER" id="PTHR35793:SF2">
    <property type="entry name" value="INNER MEMBRANE PROTEIN YJIG"/>
    <property type="match status" value="1"/>
</dbReference>
<feature type="transmembrane region" description="Helical" evidence="1">
    <location>
        <begin position="146"/>
        <end position="165"/>
    </location>
</feature>
<keyword evidence="3" id="KW-1185">Reference proteome</keyword>
<gene>
    <name evidence="2" type="ORF">EDD60_12452</name>
</gene>
<dbReference type="GO" id="GO:0005886">
    <property type="term" value="C:plasma membrane"/>
    <property type="evidence" value="ECO:0007669"/>
    <property type="project" value="TreeGrafter"/>
</dbReference>
<sequence length="169" mass="19198">MNKIVIIFLLIVFIDGLFKRCSMFELFIDGVKDALTLLKPIFTTLMAFMLFVQLLRSSGTIEVLSSLFQPLIQSLHLPIDIFILGFLRPISANASLSFLYSFYEVFGVDHPLSLLASLIQSGSDTTMYVVALYFSSIKMKDTRYALWVGLTMDFLSVVFAIMIYLKMFV</sequence>
<evidence type="ECO:0000256" key="1">
    <source>
        <dbReference type="SAM" id="Phobius"/>
    </source>
</evidence>
<organism evidence="2 3">
    <name type="scientific">Longibaculum muris</name>
    <dbReference type="NCBI Taxonomy" id="1796628"/>
    <lineage>
        <taxon>Bacteria</taxon>
        <taxon>Bacillati</taxon>
        <taxon>Bacillota</taxon>
        <taxon>Erysipelotrichia</taxon>
        <taxon>Erysipelotrichales</taxon>
        <taxon>Coprobacillaceae</taxon>
        <taxon>Longibaculum</taxon>
    </lineage>
</organism>
<accession>A0A4R3YLN0</accession>
<feature type="transmembrane region" description="Helical" evidence="1">
    <location>
        <begin position="112"/>
        <end position="134"/>
    </location>
</feature>
<comment type="caution">
    <text evidence="2">The sequence shown here is derived from an EMBL/GenBank/DDBJ whole genome shotgun (WGS) entry which is preliminary data.</text>
</comment>
<keyword evidence="1" id="KW-1133">Transmembrane helix</keyword>
<evidence type="ECO:0000313" key="2">
    <source>
        <dbReference type="EMBL" id="TCV93131.1"/>
    </source>
</evidence>
<dbReference type="EMBL" id="SMCQ01000024">
    <property type="protein sequence ID" value="TCV93131.1"/>
    <property type="molecule type" value="Genomic_DNA"/>
</dbReference>
<dbReference type="GeneID" id="98916402"/>
<protein>
    <submittedName>
        <fullName evidence="2">Spore maturation protein B</fullName>
    </submittedName>
</protein>
<reference evidence="2 3" key="1">
    <citation type="submission" date="2019-03" db="EMBL/GenBank/DDBJ databases">
        <title>Genomic Encyclopedia of Type Strains, Phase IV (KMG-IV): sequencing the most valuable type-strain genomes for metagenomic binning, comparative biology and taxonomic classification.</title>
        <authorList>
            <person name="Goeker M."/>
        </authorList>
    </citation>
    <scope>NUCLEOTIDE SEQUENCE [LARGE SCALE GENOMIC DNA]</scope>
    <source>
        <strain evidence="2 3">DSM 29487</strain>
    </source>
</reference>
<name>A0A4R3YLN0_9FIRM</name>
<dbReference type="RefSeq" id="WP_066444559.1">
    <property type="nucleotide sequence ID" value="NZ_CAUWFI010000018.1"/>
</dbReference>
<dbReference type="Proteomes" id="UP000295515">
    <property type="component" value="Unassembled WGS sequence"/>
</dbReference>
<keyword evidence="1" id="KW-0472">Membrane</keyword>
<keyword evidence="1" id="KW-0812">Transmembrane</keyword>
<dbReference type="PANTHER" id="PTHR35793">
    <property type="entry name" value="INNER MEMBRANE PROTEIN YJIG"/>
    <property type="match status" value="1"/>
</dbReference>
<feature type="transmembrane region" description="Helical" evidence="1">
    <location>
        <begin position="34"/>
        <end position="55"/>
    </location>
</feature>